<dbReference type="HOGENOM" id="CLU_067896_0_0_1"/>
<name>A0A0C3F173_PILCF</name>
<organism evidence="1 2">
    <name type="scientific">Piloderma croceum (strain F 1598)</name>
    <dbReference type="NCBI Taxonomy" id="765440"/>
    <lineage>
        <taxon>Eukaryota</taxon>
        <taxon>Fungi</taxon>
        <taxon>Dikarya</taxon>
        <taxon>Basidiomycota</taxon>
        <taxon>Agaricomycotina</taxon>
        <taxon>Agaricomycetes</taxon>
        <taxon>Agaricomycetidae</taxon>
        <taxon>Atheliales</taxon>
        <taxon>Atheliaceae</taxon>
        <taxon>Piloderma</taxon>
    </lineage>
</organism>
<evidence type="ECO:0008006" key="3">
    <source>
        <dbReference type="Google" id="ProtNLM"/>
    </source>
</evidence>
<dbReference type="SUPFAM" id="SSF53335">
    <property type="entry name" value="S-adenosyl-L-methionine-dependent methyltransferases"/>
    <property type="match status" value="1"/>
</dbReference>
<reference evidence="2" key="2">
    <citation type="submission" date="2015-01" db="EMBL/GenBank/DDBJ databases">
        <title>Evolutionary Origins and Diversification of the Mycorrhizal Mutualists.</title>
        <authorList>
            <consortium name="DOE Joint Genome Institute"/>
            <consortium name="Mycorrhizal Genomics Consortium"/>
            <person name="Kohler A."/>
            <person name="Kuo A."/>
            <person name="Nagy L.G."/>
            <person name="Floudas D."/>
            <person name="Copeland A."/>
            <person name="Barry K.W."/>
            <person name="Cichocki N."/>
            <person name="Veneault-Fourrey C."/>
            <person name="LaButti K."/>
            <person name="Lindquist E.A."/>
            <person name="Lipzen A."/>
            <person name="Lundell T."/>
            <person name="Morin E."/>
            <person name="Murat C."/>
            <person name="Riley R."/>
            <person name="Ohm R."/>
            <person name="Sun H."/>
            <person name="Tunlid A."/>
            <person name="Henrissat B."/>
            <person name="Grigoriev I.V."/>
            <person name="Hibbett D.S."/>
            <person name="Martin F."/>
        </authorList>
    </citation>
    <scope>NUCLEOTIDE SEQUENCE [LARGE SCALE GENOMIC DNA]</scope>
    <source>
        <strain evidence="2">F 1598</strain>
    </source>
</reference>
<dbReference type="EMBL" id="KN833016">
    <property type="protein sequence ID" value="KIM78540.1"/>
    <property type="molecule type" value="Genomic_DNA"/>
</dbReference>
<dbReference type="InParanoid" id="A0A0C3F173"/>
<reference evidence="1 2" key="1">
    <citation type="submission" date="2014-04" db="EMBL/GenBank/DDBJ databases">
        <authorList>
            <consortium name="DOE Joint Genome Institute"/>
            <person name="Kuo A."/>
            <person name="Tarkka M."/>
            <person name="Buscot F."/>
            <person name="Kohler A."/>
            <person name="Nagy L.G."/>
            <person name="Floudas D."/>
            <person name="Copeland A."/>
            <person name="Barry K.W."/>
            <person name="Cichocki N."/>
            <person name="Veneault-Fourrey C."/>
            <person name="LaButti K."/>
            <person name="Lindquist E.A."/>
            <person name="Lipzen A."/>
            <person name="Lundell T."/>
            <person name="Morin E."/>
            <person name="Murat C."/>
            <person name="Sun H."/>
            <person name="Tunlid A."/>
            <person name="Henrissat B."/>
            <person name="Grigoriev I.V."/>
            <person name="Hibbett D.S."/>
            <person name="Martin F."/>
            <person name="Nordberg H.P."/>
            <person name="Cantor M.N."/>
            <person name="Hua S.X."/>
        </authorList>
    </citation>
    <scope>NUCLEOTIDE SEQUENCE [LARGE SCALE GENOMIC DNA]</scope>
    <source>
        <strain evidence="1 2">F 1598</strain>
    </source>
</reference>
<dbReference type="AlphaFoldDB" id="A0A0C3F173"/>
<dbReference type="InterPro" id="IPR029063">
    <property type="entry name" value="SAM-dependent_MTases_sf"/>
</dbReference>
<sequence>MERATGSLDPTLIFDMACGSGEATLSVKEWWTAGHHNQLKPQKSSSKHLSGPPNTLLLQPKTSAMPILPCLSQHTPNPQIIAADPYTSVAYMDRTSLPCSSLSFRDIAHGTLPLLPSESQHFEPNTADTLSESSNAPLIDMVICSFALHLIDSPSELFALLWELSTKSRWLVILAPHKKPEIKDGWGWTKWNVDAWEECRMSDHSGEYLKDRVHCRIYRSLNI</sequence>
<keyword evidence="2" id="KW-1185">Reference proteome</keyword>
<protein>
    <recommendedName>
        <fullName evidence="3">Methyltransferase domain-containing protein</fullName>
    </recommendedName>
</protein>
<accession>A0A0C3F173</accession>
<evidence type="ECO:0000313" key="1">
    <source>
        <dbReference type="EMBL" id="KIM78540.1"/>
    </source>
</evidence>
<dbReference type="Proteomes" id="UP000054166">
    <property type="component" value="Unassembled WGS sequence"/>
</dbReference>
<gene>
    <name evidence="1" type="ORF">PILCRDRAFT_592782</name>
</gene>
<dbReference type="OrthoDB" id="66144at2759"/>
<evidence type="ECO:0000313" key="2">
    <source>
        <dbReference type="Proteomes" id="UP000054166"/>
    </source>
</evidence>
<proteinExistence type="predicted"/>